<comment type="subcellular location">
    <subcellularLocation>
        <location evidence="1">Cell membrane</location>
        <topology evidence="1">Multi-pass membrane protein</topology>
    </subcellularLocation>
</comment>
<dbReference type="Gene3D" id="1.20.1530.20">
    <property type="match status" value="1"/>
</dbReference>
<accession>A0ABT2GJJ9</accession>
<evidence type="ECO:0000256" key="5">
    <source>
        <dbReference type="ARBA" id="ARBA00022692"/>
    </source>
</evidence>
<evidence type="ECO:0000256" key="8">
    <source>
        <dbReference type="SAM" id="Phobius"/>
    </source>
</evidence>
<evidence type="ECO:0000256" key="4">
    <source>
        <dbReference type="ARBA" id="ARBA00022475"/>
    </source>
</evidence>
<dbReference type="InterPro" id="IPR002657">
    <property type="entry name" value="BilAc:Na_symport/Acr3"/>
</dbReference>
<keyword evidence="3" id="KW-0813">Transport</keyword>
<evidence type="ECO:0000256" key="1">
    <source>
        <dbReference type="ARBA" id="ARBA00004651"/>
    </source>
</evidence>
<reference evidence="9" key="1">
    <citation type="submission" date="2022-08" db="EMBL/GenBank/DDBJ databases">
        <authorList>
            <person name="Deng Y."/>
            <person name="Han X.-F."/>
            <person name="Zhang Y.-Q."/>
        </authorList>
    </citation>
    <scope>NUCLEOTIDE SEQUENCE</scope>
    <source>
        <strain evidence="9">CPCC 205716</strain>
    </source>
</reference>
<keyword evidence="7 8" id="KW-0472">Membrane</keyword>
<feature type="transmembrane region" description="Helical" evidence="8">
    <location>
        <begin position="165"/>
        <end position="186"/>
    </location>
</feature>
<keyword evidence="6 8" id="KW-1133">Transmembrane helix</keyword>
<dbReference type="InterPro" id="IPR038770">
    <property type="entry name" value="Na+/solute_symporter_sf"/>
</dbReference>
<feature type="transmembrane region" description="Helical" evidence="8">
    <location>
        <begin position="12"/>
        <end position="34"/>
    </location>
</feature>
<evidence type="ECO:0000256" key="7">
    <source>
        <dbReference type="ARBA" id="ARBA00023136"/>
    </source>
</evidence>
<dbReference type="EMBL" id="JANTEZ010000012">
    <property type="protein sequence ID" value="MCS5716398.1"/>
    <property type="molecule type" value="Genomic_DNA"/>
</dbReference>
<keyword evidence="10" id="KW-1185">Reference proteome</keyword>
<evidence type="ECO:0000313" key="9">
    <source>
        <dbReference type="EMBL" id="MCS5716398.1"/>
    </source>
</evidence>
<feature type="transmembrane region" description="Helical" evidence="8">
    <location>
        <begin position="99"/>
        <end position="122"/>
    </location>
</feature>
<dbReference type="InterPro" id="IPR004706">
    <property type="entry name" value="Arsenical-R_Acr3"/>
</dbReference>
<name>A0ABT2GJJ9_9MICO</name>
<feature type="transmembrane region" description="Helical" evidence="8">
    <location>
        <begin position="71"/>
        <end position="93"/>
    </location>
</feature>
<evidence type="ECO:0000313" key="10">
    <source>
        <dbReference type="Proteomes" id="UP001165580"/>
    </source>
</evidence>
<feature type="transmembrane region" description="Helical" evidence="8">
    <location>
        <begin position="198"/>
        <end position="222"/>
    </location>
</feature>
<protein>
    <submittedName>
        <fullName evidence="9">Bile acid:sodium symporter</fullName>
    </submittedName>
</protein>
<feature type="transmembrane region" description="Helical" evidence="8">
    <location>
        <begin position="129"/>
        <end position="153"/>
    </location>
</feature>
<feature type="transmembrane region" description="Helical" evidence="8">
    <location>
        <begin position="40"/>
        <end position="59"/>
    </location>
</feature>
<sequence length="325" mass="34300">MGRVVEWWDRQQVPLYVAAILLGALVGSLVPAIAPALTVAINPTLALLLFATFLGVPLIEVGRSFRDVRFLLTVLVVNFLVVPLIVFGLSRFVADDRGLLLGLLLVLLTPCVDYVIVFTGLAGGARARLLAAAPLLMLLQIVLLPIYLLLFAGSGAVELIEVGPFVEAFVVLIVVPLVAAAIVQAIATRHRVGRAIEVVMAGAMVPLMMLTLAVVIGSQIAAVGGQAVALLRVVPLYVVFLAIMVLVGLVAGRVARLDVPSTRAVMFSGSTRNSLVVLPLALALPASLGLAPLAVVTQTLVELVGMVVFVRLVPWLTRSHQTTLD</sequence>
<evidence type="ECO:0000256" key="3">
    <source>
        <dbReference type="ARBA" id="ARBA00022448"/>
    </source>
</evidence>
<feature type="transmembrane region" description="Helical" evidence="8">
    <location>
        <begin position="234"/>
        <end position="255"/>
    </location>
</feature>
<dbReference type="Pfam" id="PF01758">
    <property type="entry name" value="SBF"/>
    <property type="match status" value="1"/>
</dbReference>
<organism evidence="9 10">
    <name type="scientific">Herbiconiux gentiana</name>
    <dbReference type="NCBI Taxonomy" id="2970912"/>
    <lineage>
        <taxon>Bacteria</taxon>
        <taxon>Bacillati</taxon>
        <taxon>Actinomycetota</taxon>
        <taxon>Actinomycetes</taxon>
        <taxon>Micrococcales</taxon>
        <taxon>Microbacteriaceae</taxon>
        <taxon>Herbiconiux</taxon>
    </lineage>
</organism>
<dbReference type="PANTHER" id="PTHR43057:SF1">
    <property type="entry name" value="ARSENICAL-RESISTANCE PROTEIN 3"/>
    <property type="match status" value="1"/>
</dbReference>
<feature type="transmembrane region" description="Helical" evidence="8">
    <location>
        <begin position="275"/>
        <end position="294"/>
    </location>
</feature>
<keyword evidence="5 8" id="KW-0812">Transmembrane</keyword>
<comment type="similarity">
    <text evidence="2">Belongs to the arsenical resistance-3 (ACR3) (TC 2.A.59) family.</text>
</comment>
<evidence type="ECO:0000256" key="6">
    <source>
        <dbReference type="ARBA" id="ARBA00022989"/>
    </source>
</evidence>
<dbReference type="Proteomes" id="UP001165580">
    <property type="component" value="Unassembled WGS sequence"/>
</dbReference>
<keyword evidence="4" id="KW-1003">Cell membrane</keyword>
<proteinExistence type="inferred from homology"/>
<comment type="caution">
    <text evidence="9">The sequence shown here is derived from an EMBL/GenBank/DDBJ whole genome shotgun (WGS) entry which is preliminary data.</text>
</comment>
<gene>
    <name evidence="9" type="ORF">NVV95_17765</name>
</gene>
<evidence type="ECO:0000256" key="2">
    <source>
        <dbReference type="ARBA" id="ARBA00010110"/>
    </source>
</evidence>
<dbReference type="PANTHER" id="PTHR43057">
    <property type="entry name" value="ARSENITE EFFLUX TRANSPORTER"/>
    <property type="match status" value="1"/>
</dbReference>
<dbReference type="RefSeq" id="WP_259487915.1">
    <property type="nucleotide sequence ID" value="NZ_JANTEZ010000012.1"/>
</dbReference>